<dbReference type="InterPro" id="IPR036365">
    <property type="entry name" value="PGBD-like_sf"/>
</dbReference>
<evidence type="ECO:0000313" key="2">
    <source>
        <dbReference type="EMBL" id="GGF27631.1"/>
    </source>
</evidence>
<dbReference type="Pfam" id="PF01471">
    <property type="entry name" value="PG_binding_1"/>
    <property type="match status" value="1"/>
</dbReference>
<dbReference type="Gene3D" id="3.90.1720.10">
    <property type="entry name" value="endopeptidase domain like (from Nostoc punctiforme)"/>
    <property type="match status" value="1"/>
</dbReference>
<proteinExistence type="predicted"/>
<keyword evidence="3" id="KW-1185">Reference proteome</keyword>
<sequence>MLKVQYKKELVLTATCQVGSRGQDVKKIQEWLCINAPQHPHAPIATTIDGVYGDATALAVRNYQKAIGLPSTGVVDKALFARLTQPLQKAFETQLPPNGGLRSLVVKYADNHLQNHPRELQYDAQQNLGSWVRSYCNGADGTPYKWCMGFVQTVLDQASSTLNRRFTDLMPMSLSCDTVGTSATQSRSLVRNKDVRINPALAKPGDIFLLRNAQNSMDWHHTGIISRVVGDCFETIEGNTDQQGSSNGTGVFARTRNFQKSLIDVVSVQKLAD</sequence>
<dbReference type="Proteomes" id="UP000632273">
    <property type="component" value="Unassembled WGS sequence"/>
</dbReference>
<accession>A0ABQ1UXP0</accession>
<dbReference type="EMBL" id="BMHT01000012">
    <property type="protein sequence ID" value="GGF27631.1"/>
    <property type="molecule type" value="Genomic_DNA"/>
</dbReference>
<organism evidence="2 3">
    <name type="scientific">Hymenobacter cavernae</name>
    <dbReference type="NCBI Taxonomy" id="2044852"/>
    <lineage>
        <taxon>Bacteria</taxon>
        <taxon>Pseudomonadati</taxon>
        <taxon>Bacteroidota</taxon>
        <taxon>Cytophagia</taxon>
        <taxon>Cytophagales</taxon>
        <taxon>Hymenobacteraceae</taxon>
        <taxon>Hymenobacter</taxon>
    </lineage>
</organism>
<dbReference type="Gene3D" id="1.10.101.10">
    <property type="entry name" value="PGBD-like superfamily/PGBD"/>
    <property type="match status" value="1"/>
</dbReference>
<name>A0ABQ1UXP0_9BACT</name>
<dbReference type="InterPro" id="IPR036366">
    <property type="entry name" value="PGBDSf"/>
</dbReference>
<gene>
    <name evidence="2" type="ORF">GCM10011383_44150</name>
</gene>
<comment type="caution">
    <text evidence="2">The sequence shown here is derived from an EMBL/GenBank/DDBJ whole genome shotgun (WGS) entry which is preliminary data.</text>
</comment>
<evidence type="ECO:0000313" key="3">
    <source>
        <dbReference type="Proteomes" id="UP000632273"/>
    </source>
</evidence>
<evidence type="ECO:0000259" key="1">
    <source>
        <dbReference type="Pfam" id="PF01471"/>
    </source>
</evidence>
<dbReference type="RefSeq" id="WP_188816270.1">
    <property type="nucleotide sequence ID" value="NZ_BMHT01000012.1"/>
</dbReference>
<reference evidence="3" key="1">
    <citation type="journal article" date="2019" name="Int. J. Syst. Evol. Microbiol.">
        <title>The Global Catalogue of Microorganisms (GCM) 10K type strain sequencing project: providing services to taxonomists for standard genome sequencing and annotation.</title>
        <authorList>
            <consortium name="The Broad Institute Genomics Platform"/>
            <consortium name="The Broad Institute Genome Sequencing Center for Infectious Disease"/>
            <person name="Wu L."/>
            <person name="Ma J."/>
        </authorList>
    </citation>
    <scope>NUCLEOTIDE SEQUENCE [LARGE SCALE GENOMIC DNA]</scope>
    <source>
        <strain evidence="3">CGMCC 1.15197</strain>
    </source>
</reference>
<dbReference type="InterPro" id="IPR002477">
    <property type="entry name" value="Peptidoglycan-bd-like"/>
</dbReference>
<dbReference type="SUPFAM" id="SSF47090">
    <property type="entry name" value="PGBD-like"/>
    <property type="match status" value="1"/>
</dbReference>
<feature type="domain" description="Peptidoglycan binding-like" evidence="1">
    <location>
        <begin position="21"/>
        <end position="83"/>
    </location>
</feature>
<protein>
    <recommendedName>
        <fullName evidence="1">Peptidoglycan binding-like domain-containing protein</fullName>
    </recommendedName>
</protein>